<proteinExistence type="predicted"/>
<keyword evidence="4" id="KW-1185">Reference proteome</keyword>
<dbReference type="Gene3D" id="2.40.70.10">
    <property type="entry name" value="Acid Proteases"/>
    <property type="match status" value="2"/>
</dbReference>
<dbReference type="Pfam" id="PF13650">
    <property type="entry name" value="Asp_protease_2"/>
    <property type="match status" value="1"/>
</dbReference>
<sequence>MRVSAVPDTGAQGNFVSTNIIKRLGVWSQPTLESERVFKLVDGRSVSTRGQVQLRWSFEGEANSVYNVTFNILEDCPDDIILGNAFLQETSTLTANSHRISYRQISAEQRYKQRYRVHTVGTPSQYLPGFVDYCKVSAFADTGSELNLMSEDYARRLGYEILNSTDEQIYFELADGSLVPSPGYVEAMWSFEDDPAHEIRLYFDILPASAYEIVLGGDMLFENKVFEKSPERLVAGTPVSEIPELCYVAYSIEKRRKRKRLELLQEEERQDSINEEYRCHLLRQQPGGTDEAAIEQDRQLHQEWQERSARRQAEISSLLAEPRASLLRTASLQLASGSTSQPPSAEALSQTTASSQTTTVNEPIQLQRGRGISFAFRKIFRS</sequence>
<evidence type="ECO:0000313" key="4">
    <source>
        <dbReference type="Proteomes" id="UP000750711"/>
    </source>
</evidence>
<protein>
    <submittedName>
        <fullName evidence="3">Uncharacterized protein</fullName>
    </submittedName>
</protein>
<feature type="compositionally biased region" description="Low complexity" evidence="2">
    <location>
        <begin position="344"/>
        <end position="359"/>
    </location>
</feature>
<reference evidence="3" key="1">
    <citation type="submission" date="2021-03" db="EMBL/GenBank/DDBJ databases">
        <title>Comparative genomics and phylogenomic investigation of the class Geoglossomycetes provide insights into ecological specialization and systematics.</title>
        <authorList>
            <person name="Melie T."/>
            <person name="Pirro S."/>
            <person name="Miller A.N."/>
            <person name="Quandt A."/>
        </authorList>
    </citation>
    <scope>NUCLEOTIDE SEQUENCE</scope>
    <source>
        <strain evidence="3">CAQ_001_2017</strain>
    </source>
</reference>
<evidence type="ECO:0000313" key="3">
    <source>
        <dbReference type="EMBL" id="KAH0551487.1"/>
    </source>
</evidence>
<dbReference type="Proteomes" id="UP000750711">
    <property type="component" value="Unassembled WGS sequence"/>
</dbReference>
<accession>A0A9P8L7M7</accession>
<feature type="coiled-coil region" evidence="1">
    <location>
        <begin position="247"/>
        <end position="276"/>
    </location>
</feature>
<name>A0A9P8L7M7_9PEZI</name>
<dbReference type="EMBL" id="JAGHQM010001990">
    <property type="protein sequence ID" value="KAH0551487.1"/>
    <property type="molecule type" value="Genomic_DNA"/>
</dbReference>
<evidence type="ECO:0000256" key="2">
    <source>
        <dbReference type="SAM" id="MobiDB-lite"/>
    </source>
</evidence>
<evidence type="ECO:0000256" key="1">
    <source>
        <dbReference type="SAM" id="Coils"/>
    </source>
</evidence>
<organism evidence="3 4">
    <name type="scientific">Trichoglossum hirsutum</name>
    <dbReference type="NCBI Taxonomy" id="265104"/>
    <lineage>
        <taxon>Eukaryota</taxon>
        <taxon>Fungi</taxon>
        <taxon>Dikarya</taxon>
        <taxon>Ascomycota</taxon>
        <taxon>Pezizomycotina</taxon>
        <taxon>Geoglossomycetes</taxon>
        <taxon>Geoglossales</taxon>
        <taxon>Geoglossaceae</taxon>
        <taxon>Trichoglossum</taxon>
    </lineage>
</organism>
<dbReference type="InterPro" id="IPR021109">
    <property type="entry name" value="Peptidase_aspartic_dom_sf"/>
</dbReference>
<feature type="region of interest" description="Disordered" evidence="2">
    <location>
        <begin position="334"/>
        <end position="364"/>
    </location>
</feature>
<feature type="compositionally biased region" description="Polar residues" evidence="2">
    <location>
        <begin position="334"/>
        <end position="343"/>
    </location>
</feature>
<comment type="caution">
    <text evidence="3">The sequence shown here is derived from an EMBL/GenBank/DDBJ whole genome shotgun (WGS) entry which is preliminary data.</text>
</comment>
<dbReference type="AlphaFoldDB" id="A0A9P8L7M7"/>
<keyword evidence="1" id="KW-0175">Coiled coil</keyword>
<dbReference type="CDD" id="cd00303">
    <property type="entry name" value="retropepsin_like"/>
    <property type="match status" value="2"/>
</dbReference>
<gene>
    <name evidence="3" type="ORF">GP486_007297</name>
</gene>